<evidence type="ECO:0000256" key="2">
    <source>
        <dbReference type="ARBA" id="ARBA00007615"/>
    </source>
</evidence>
<evidence type="ECO:0000256" key="7">
    <source>
        <dbReference type="ARBA" id="ARBA00022764"/>
    </source>
</evidence>
<dbReference type="Gene3D" id="2.50.20.10">
    <property type="entry name" value="Lipoprotein localisation LolA/LolB/LppX"/>
    <property type="match status" value="1"/>
</dbReference>
<dbReference type="Pfam" id="PF03548">
    <property type="entry name" value="LolA"/>
    <property type="match status" value="1"/>
</dbReference>
<comment type="subunit">
    <text evidence="3 10">Monomer.</text>
</comment>
<comment type="subcellular location">
    <subcellularLocation>
        <location evidence="1 10">Periplasm</location>
    </subcellularLocation>
</comment>
<evidence type="ECO:0000313" key="11">
    <source>
        <dbReference type="EMBL" id="SDV47957.1"/>
    </source>
</evidence>
<feature type="chain" id="PRO_5017491139" description="Outer-membrane lipoprotein carrier protein" evidence="10">
    <location>
        <begin position="40"/>
        <end position="232"/>
    </location>
</feature>
<reference evidence="12" key="1">
    <citation type="submission" date="2016-09" db="EMBL/GenBank/DDBJ databases">
        <authorList>
            <person name="Varghese N."/>
            <person name="Submissions S."/>
        </authorList>
    </citation>
    <scope>NUCLEOTIDE SEQUENCE [LARGE SCALE GENOMIC DNA]</scope>
    <source>
        <strain evidence="12">JS23</strain>
    </source>
</reference>
<dbReference type="GO" id="GO:0044874">
    <property type="term" value="P:lipoprotein localization to outer membrane"/>
    <property type="evidence" value="ECO:0007669"/>
    <property type="project" value="UniProtKB-UniRule"/>
</dbReference>
<keyword evidence="9 10" id="KW-0143">Chaperone</keyword>
<keyword evidence="8 10" id="KW-0653">Protein transport</keyword>
<gene>
    <name evidence="10" type="primary">lolA</name>
    <name evidence="11" type="ORF">SAMN05216551_10430</name>
</gene>
<dbReference type="InterPro" id="IPR029046">
    <property type="entry name" value="LolA/LolB/LppX"/>
</dbReference>
<keyword evidence="7 10" id="KW-0574">Periplasm</keyword>
<dbReference type="GO" id="GO:0042953">
    <property type="term" value="P:lipoprotein transport"/>
    <property type="evidence" value="ECO:0007669"/>
    <property type="project" value="InterPro"/>
</dbReference>
<evidence type="ECO:0000256" key="3">
    <source>
        <dbReference type="ARBA" id="ARBA00011245"/>
    </source>
</evidence>
<dbReference type="RefSeq" id="WP_091906776.1">
    <property type="nucleotide sequence ID" value="NZ_FNLO01000004.1"/>
</dbReference>
<dbReference type="PANTHER" id="PTHR35869:SF1">
    <property type="entry name" value="OUTER-MEMBRANE LIPOPROTEIN CARRIER PROTEIN"/>
    <property type="match status" value="1"/>
</dbReference>
<dbReference type="NCBIfam" id="TIGR00547">
    <property type="entry name" value="lolA"/>
    <property type="match status" value="1"/>
</dbReference>
<dbReference type="EMBL" id="FNLO01000004">
    <property type="protein sequence ID" value="SDV47957.1"/>
    <property type="molecule type" value="Genomic_DNA"/>
</dbReference>
<dbReference type="SUPFAM" id="SSF89392">
    <property type="entry name" value="Prokaryotic lipoproteins and lipoprotein localization factors"/>
    <property type="match status" value="1"/>
</dbReference>
<dbReference type="AlphaFoldDB" id="A0A1H2PMR3"/>
<feature type="signal peptide" evidence="10">
    <location>
        <begin position="1"/>
        <end position="39"/>
    </location>
</feature>
<evidence type="ECO:0000256" key="6">
    <source>
        <dbReference type="ARBA" id="ARBA00022729"/>
    </source>
</evidence>
<comment type="similarity">
    <text evidence="2 10">Belongs to the LolA family.</text>
</comment>
<evidence type="ECO:0000256" key="8">
    <source>
        <dbReference type="ARBA" id="ARBA00022927"/>
    </source>
</evidence>
<sequence length="232" mass="24858" precursor="true">MSAHFRAVSPKPYAGPLRRATLVLAGVAAALCIATPAFAGGIEQLKTFVAQVKTARGDFVQKQVKTGGQANGQSAGAQGGGTATGNFVFSRPGRFVWHYNKPYEQLLQADGKTLYVYDKDLNQVTERALGDALGASPAAILFGSNEIEKSFNLKDAGAQDGVEKVELTPKANDTQFERIIIGFRQGTLDTMELRDVFGNVTMLTFANIQRNPALDSNTFRFTPPKGADVVKG</sequence>
<dbReference type="OrthoDB" id="9787361at2"/>
<dbReference type="HAMAP" id="MF_00240">
    <property type="entry name" value="LolA"/>
    <property type="match status" value="1"/>
</dbReference>
<organism evidence="11 12">
    <name type="scientific">Chitinasiproducens palmae</name>
    <dbReference type="NCBI Taxonomy" id="1770053"/>
    <lineage>
        <taxon>Bacteria</taxon>
        <taxon>Pseudomonadati</taxon>
        <taxon>Pseudomonadota</taxon>
        <taxon>Betaproteobacteria</taxon>
        <taxon>Burkholderiales</taxon>
        <taxon>Burkholderiaceae</taxon>
        <taxon>Chitinasiproducens</taxon>
    </lineage>
</organism>
<keyword evidence="12" id="KW-1185">Reference proteome</keyword>
<dbReference type="NCBIfam" id="NF000661">
    <property type="entry name" value="PRK00031.1-3"/>
    <property type="match status" value="1"/>
</dbReference>
<dbReference type="PANTHER" id="PTHR35869">
    <property type="entry name" value="OUTER-MEMBRANE LIPOPROTEIN CARRIER PROTEIN"/>
    <property type="match status" value="1"/>
</dbReference>
<comment type="function">
    <text evidence="10">Participates in the translocation of lipoproteins from the inner membrane to the outer membrane. Only forms a complex with a lipoprotein if the residue after the N-terminal Cys is not an aspartate (The Asp acts as a targeting signal to indicate that the lipoprotein should stay in the inner membrane).</text>
</comment>
<keyword evidence="11" id="KW-0449">Lipoprotein</keyword>
<name>A0A1H2PMR3_9BURK</name>
<evidence type="ECO:0000256" key="4">
    <source>
        <dbReference type="ARBA" id="ARBA00014035"/>
    </source>
</evidence>
<proteinExistence type="inferred from homology"/>
<keyword evidence="6 10" id="KW-0732">Signal</keyword>
<evidence type="ECO:0000256" key="9">
    <source>
        <dbReference type="ARBA" id="ARBA00023186"/>
    </source>
</evidence>
<evidence type="ECO:0000313" key="12">
    <source>
        <dbReference type="Proteomes" id="UP000243719"/>
    </source>
</evidence>
<dbReference type="Proteomes" id="UP000243719">
    <property type="component" value="Unassembled WGS sequence"/>
</dbReference>
<evidence type="ECO:0000256" key="10">
    <source>
        <dbReference type="HAMAP-Rule" id="MF_00240"/>
    </source>
</evidence>
<dbReference type="CDD" id="cd16325">
    <property type="entry name" value="LolA"/>
    <property type="match status" value="1"/>
</dbReference>
<keyword evidence="5 10" id="KW-0813">Transport</keyword>
<evidence type="ECO:0000256" key="5">
    <source>
        <dbReference type="ARBA" id="ARBA00022448"/>
    </source>
</evidence>
<dbReference type="InterPro" id="IPR004564">
    <property type="entry name" value="OM_lipoprot_carrier_LolA-like"/>
</dbReference>
<dbReference type="GO" id="GO:0042597">
    <property type="term" value="C:periplasmic space"/>
    <property type="evidence" value="ECO:0007669"/>
    <property type="project" value="UniProtKB-SubCell"/>
</dbReference>
<protein>
    <recommendedName>
        <fullName evidence="4 10">Outer-membrane lipoprotein carrier protein</fullName>
    </recommendedName>
</protein>
<dbReference type="InterPro" id="IPR018323">
    <property type="entry name" value="OM_lipoprot_carrier_LolA_Pbac"/>
</dbReference>
<dbReference type="STRING" id="1770053.SAMN05216551_10430"/>
<evidence type="ECO:0000256" key="1">
    <source>
        <dbReference type="ARBA" id="ARBA00004418"/>
    </source>
</evidence>
<accession>A0A1H2PMR3</accession>